<keyword evidence="12" id="KW-0732">Signal</keyword>
<evidence type="ECO:0000256" key="6">
    <source>
        <dbReference type="ARBA" id="ARBA00022692"/>
    </source>
</evidence>
<comment type="similarity">
    <text evidence="3 11">Belongs to the glycosyltransferase 7 family.</text>
</comment>
<comment type="function">
    <text evidence="11">Catalyzes the transfer of galactose onto proteins or lipids.</text>
</comment>
<feature type="chain" id="PRO_5042983372" description="Beta-1,4-N-acetylgalactosaminyltransferase" evidence="12">
    <location>
        <begin position="21"/>
        <end position="336"/>
    </location>
</feature>
<keyword evidence="4 11" id="KW-0328">Glycosyltransferase</keyword>
<dbReference type="CDD" id="cd00899">
    <property type="entry name" value="b4GalT"/>
    <property type="match status" value="1"/>
</dbReference>
<dbReference type="Proteomes" id="UP001381693">
    <property type="component" value="Unassembled WGS sequence"/>
</dbReference>
<dbReference type="EC" id="2.4.1.-" evidence="11"/>
<evidence type="ECO:0000256" key="11">
    <source>
        <dbReference type="RuleBase" id="RU368121"/>
    </source>
</evidence>
<dbReference type="GO" id="GO:0005975">
    <property type="term" value="P:carbohydrate metabolic process"/>
    <property type="evidence" value="ECO:0007669"/>
    <property type="project" value="InterPro"/>
</dbReference>
<dbReference type="GO" id="GO:0006688">
    <property type="term" value="P:glycosphingolipid biosynthetic process"/>
    <property type="evidence" value="ECO:0007669"/>
    <property type="project" value="TreeGrafter"/>
</dbReference>
<protein>
    <recommendedName>
        <fullName evidence="11">Beta-1,4-N-acetylgalactosaminyltransferase</fullName>
        <ecNumber evidence="11">2.4.1.-</ecNumber>
    </recommendedName>
    <alternativeName>
        <fullName evidence="11">Beta-4-GalNAcT</fullName>
    </alternativeName>
</protein>
<dbReference type="Gene3D" id="3.90.550.10">
    <property type="entry name" value="Spore Coat Polysaccharide Biosynthesis Protein SpsA, Chain A"/>
    <property type="match status" value="1"/>
</dbReference>
<dbReference type="GO" id="GO:0008378">
    <property type="term" value="F:galactosyltransferase activity"/>
    <property type="evidence" value="ECO:0007669"/>
    <property type="project" value="TreeGrafter"/>
</dbReference>
<dbReference type="GO" id="GO:0046872">
    <property type="term" value="F:metal ion binding"/>
    <property type="evidence" value="ECO:0007669"/>
    <property type="project" value="UniProtKB-UniRule"/>
</dbReference>
<evidence type="ECO:0000256" key="5">
    <source>
        <dbReference type="ARBA" id="ARBA00022679"/>
    </source>
</evidence>
<evidence type="ECO:0000259" key="14">
    <source>
        <dbReference type="Pfam" id="PF13733"/>
    </source>
</evidence>
<comment type="pathway">
    <text evidence="2 11">Protein modification; protein glycosylation.</text>
</comment>
<evidence type="ECO:0000256" key="8">
    <source>
        <dbReference type="ARBA" id="ARBA00022989"/>
    </source>
</evidence>
<dbReference type="SUPFAM" id="SSF53448">
    <property type="entry name" value="Nucleotide-diphospho-sugar transferases"/>
    <property type="match status" value="1"/>
</dbReference>
<dbReference type="InterPro" id="IPR027791">
    <property type="entry name" value="Galactosyl_T_C"/>
</dbReference>
<gene>
    <name evidence="15" type="ORF">SK128_001679</name>
</gene>
<keyword evidence="9" id="KW-0472">Membrane</keyword>
<evidence type="ECO:0000256" key="10">
    <source>
        <dbReference type="ARBA" id="ARBA00023180"/>
    </source>
</evidence>
<keyword evidence="16" id="KW-1185">Reference proteome</keyword>
<comment type="cofactor">
    <cofactor evidence="11">
        <name>Mn(2+)</name>
        <dbReference type="ChEBI" id="CHEBI:29035"/>
    </cofactor>
</comment>
<evidence type="ECO:0000313" key="15">
    <source>
        <dbReference type="EMBL" id="KAK7071222.1"/>
    </source>
</evidence>
<evidence type="ECO:0000256" key="12">
    <source>
        <dbReference type="SAM" id="SignalP"/>
    </source>
</evidence>
<feature type="domain" description="Galactosyltransferase C-terminal" evidence="13">
    <location>
        <begin position="196"/>
        <end position="273"/>
    </location>
</feature>
<evidence type="ECO:0000256" key="3">
    <source>
        <dbReference type="ARBA" id="ARBA00005735"/>
    </source>
</evidence>
<evidence type="ECO:0000256" key="7">
    <source>
        <dbReference type="ARBA" id="ARBA00022968"/>
    </source>
</evidence>
<dbReference type="InterPro" id="IPR027995">
    <property type="entry name" value="Galactosyl_T_N"/>
</dbReference>
<dbReference type="PRINTS" id="PR02050">
    <property type="entry name" value="B14GALTRFASE"/>
</dbReference>
<dbReference type="Pfam" id="PF13733">
    <property type="entry name" value="Glyco_transf_7N"/>
    <property type="match status" value="1"/>
</dbReference>
<dbReference type="AlphaFoldDB" id="A0AAN8WUE7"/>
<dbReference type="GO" id="GO:0016020">
    <property type="term" value="C:membrane"/>
    <property type="evidence" value="ECO:0007669"/>
    <property type="project" value="UniProtKB-SubCell"/>
</dbReference>
<dbReference type="GO" id="GO:0005794">
    <property type="term" value="C:Golgi apparatus"/>
    <property type="evidence" value="ECO:0007669"/>
    <property type="project" value="TreeGrafter"/>
</dbReference>
<organism evidence="15 16">
    <name type="scientific">Halocaridina rubra</name>
    <name type="common">Hawaiian red shrimp</name>
    <dbReference type="NCBI Taxonomy" id="373956"/>
    <lineage>
        <taxon>Eukaryota</taxon>
        <taxon>Metazoa</taxon>
        <taxon>Ecdysozoa</taxon>
        <taxon>Arthropoda</taxon>
        <taxon>Crustacea</taxon>
        <taxon>Multicrustacea</taxon>
        <taxon>Malacostraca</taxon>
        <taxon>Eumalacostraca</taxon>
        <taxon>Eucarida</taxon>
        <taxon>Decapoda</taxon>
        <taxon>Pleocyemata</taxon>
        <taxon>Caridea</taxon>
        <taxon>Atyoidea</taxon>
        <taxon>Atyidae</taxon>
        <taxon>Halocaridina</taxon>
    </lineage>
</organism>
<evidence type="ECO:0000256" key="2">
    <source>
        <dbReference type="ARBA" id="ARBA00004922"/>
    </source>
</evidence>
<evidence type="ECO:0000256" key="4">
    <source>
        <dbReference type="ARBA" id="ARBA00022676"/>
    </source>
</evidence>
<keyword evidence="8" id="KW-1133">Transmembrane helix</keyword>
<name>A0AAN8WUE7_HALRR</name>
<keyword evidence="6" id="KW-0812">Transmembrane</keyword>
<accession>A0AAN8WUE7</accession>
<reference evidence="15 16" key="1">
    <citation type="submission" date="2023-11" db="EMBL/GenBank/DDBJ databases">
        <title>Halocaridina rubra genome assembly.</title>
        <authorList>
            <person name="Smith C."/>
        </authorList>
    </citation>
    <scope>NUCLEOTIDE SEQUENCE [LARGE SCALE GENOMIC DNA]</scope>
    <source>
        <strain evidence="15">EP-1</strain>
        <tissue evidence="15">Whole</tissue>
    </source>
</reference>
<keyword evidence="5 11" id="KW-0808">Transferase</keyword>
<comment type="subcellular location">
    <subcellularLocation>
        <location evidence="1 11">Membrane</location>
        <topology evidence="1 11">Single-pass type II membrane protein</topology>
    </subcellularLocation>
</comment>
<proteinExistence type="inferred from homology"/>
<keyword evidence="11" id="KW-0479">Metal-binding</keyword>
<comment type="caution">
    <text evidence="15">The sequence shown here is derived from an EMBL/GenBank/DDBJ whole genome shotgun (WGS) entry which is preliminary data.</text>
</comment>
<dbReference type="Pfam" id="PF02709">
    <property type="entry name" value="Glyco_transf_7C"/>
    <property type="match status" value="1"/>
</dbReference>
<dbReference type="InterPro" id="IPR003859">
    <property type="entry name" value="Galactosyl_T"/>
</dbReference>
<feature type="signal peptide" evidence="12">
    <location>
        <begin position="1"/>
        <end position="20"/>
    </location>
</feature>
<evidence type="ECO:0000256" key="1">
    <source>
        <dbReference type="ARBA" id="ARBA00004606"/>
    </source>
</evidence>
<dbReference type="PANTHER" id="PTHR19300:SF57">
    <property type="entry name" value="BETA-1,4-N-ACETYLGALACTOSAMINYLTRANSFERASE"/>
    <property type="match status" value="1"/>
</dbReference>
<feature type="domain" description="Galactosyltransferase N-terminal" evidence="14">
    <location>
        <begin position="59"/>
        <end position="192"/>
    </location>
</feature>
<evidence type="ECO:0000256" key="9">
    <source>
        <dbReference type="ARBA" id="ARBA00023136"/>
    </source>
</evidence>
<evidence type="ECO:0000259" key="13">
    <source>
        <dbReference type="Pfam" id="PF02709"/>
    </source>
</evidence>
<keyword evidence="11" id="KW-0464">Manganese</keyword>
<sequence length="336" mass="38885">MLMATFLLFSYCLIVVKNKAYHGELETPGILGGGLDHEGNVAFGRESHVSDDKGQVPICPPVPPDLRGRINVLENVTVEEAESTGVTEGVKQGGFWWPSHCQARWRVAIIVPYRNRASQLGSFLHHMHNFLQRQELNYSIYVIEQEGDDLFNRARLLNVGYSEAQREGPWDCFAFHDIDMLPEDDRHLYHCSPQPRHLAVATSNHKYKLVYDRYFGGACLMTDKQIKAVNGWSNRYWGWGGEDDDMWRRIAFEDMHVWRYPGKLARYKTIKHRPQVLNKNRFEIVSRNTGRYTHDGLNSLNYTVRNITRKLLYTHILANIGSSRKIASSSVRHRKR</sequence>
<keyword evidence="10 11" id="KW-0325">Glycoprotein</keyword>
<dbReference type="PANTHER" id="PTHR19300">
    <property type="entry name" value="BETA-1,4-GALACTOSYLTRANSFERASE"/>
    <property type="match status" value="1"/>
</dbReference>
<keyword evidence="7 11" id="KW-0735">Signal-anchor</keyword>
<evidence type="ECO:0000313" key="16">
    <source>
        <dbReference type="Proteomes" id="UP001381693"/>
    </source>
</evidence>
<dbReference type="EMBL" id="JAXCGZ010015115">
    <property type="protein sequence ID" value="KAK7071222.1"/>
    <property type="molecule type" value="Genomic_DNA"/>
</dbReference>
<dbReference type="InterPro" id="IPR029044">
    <property type="entry name" value="Nucleotide-diphossugar_trans"/>
</dbReference>
<dbReference type="GO" id="GO:0033842">
    <property type="term" value="F:N-acetyl-beta-glucosaminyl-derivative 4-beta-N-acetylgalactosaminyltransferase activity"/>
    <property type="evidence" value="ECO:0007669"/>
    <property type="project" value="TreeGrafter"/>
</dbReference>